<evidence type="ECO:0000313" key="2">
    <source>
        <dbReference type="EMBL" id="ODQ69566.1"/>
    </source>
</evidence>
<evidence type="ECO:0000256" key="1">
    <source>
        <dbReference type="SAM" id="MobiDB-lite"/>
    </source>
</evidence>
<keyword evidence="3" id="KW-1185">Reference proteome</keyword>
<protein>
    <submittedName>
        <fullName evidence="2">Uncharacterized protein</fullName>
    </submittedName>
</protein>
<feature type="compositionally biased region" description="Low complexity" evidence="1">
    <location>
        <begin position="8"/>
        <end position="32"/>
    </location>
</feature>
<organism evidence="2 3">
    <name type="scientific">Lipomyces starkeyi NRRL Y-11557</name>
    <dbReference type="NCBI Taxonomy" id="675824"/>
    <lineage>
        <taxon>Eukaryota</taxon>
        <taxon>Fungi</taxon>
        <taxon>Dikarya</taxon>
        <taxon>Ascomycota</taxon>
        <taxon>Saccharomycotina</taxon>
        <taxon>Lipomycetes</taxon>
        <taxon>Lipomycetales</taxon>
        <taxon>Lipomycetaceae</taxon>
        <taxon>Lipomyces</taxon>
    </lineage>
</organism>
<feature type="region of interest" description="Disordered" evidence="1">
    <location>
        <begin position="1"/>
        <end position="77"/>
    </location>
</feature>
<dbReference type="EMBL" id="KV454303">
    <property type="protein sequence ID" value="ODQ69566.1"/>
    <property type="molecule type" value="Genomic_DNA"/>
</dbReference>
<name>A0A1E3PVW6_LIPST</name>
<dbReference type="AlphaFoldDB" id="A0A1E3PVW6"/>
<accession>A0A1E3PVW6</accession>
<dbReference type="Proteomes" id="UP000094385">
    <property type="component" value="Unassembled WGS sequence"/>
</dbReference>
<reference evidence="2 3" key="1">
    <citation type="journal article" date="2016" name="Proc. Natl. Acad. Sci. U.S.A.">
        <title>Comparative genomics of biotechnologically important yeasts.</title>
        <authorList>
            <person name="Riley R."/>
            <person name="Haridas S."/>
            <person name="Wolfe K.H."/>
            <person name="Lopes M.R."/>
            <person name="Hittinger C.T."/>
            <person name="Goeker M."/>
            <person name="Salamov A.A."/>
            <person name="Wisecaver J.H."/>
            <person name="Long T.M."/>
            <person name="Calvey C.H."/>
            <person name="Aerts A.L."/>
            <person name="Barry K.W."/>
            <person name="Choi C."/>
            <person name="Clum A."/>
            <person name="Coughlan A.Y."/>
            <person name="Deshpande S."/>
            <person name="Douglass A.P."/>
            <person name="Hanson S.J."/>
            <person name="Klenk H.-P."/>
            <person name="LaButti K.M."/>
            <person name="Lapidus A."/>
            <person name="Lindquist E.A."/>
            <person name="Lipzen A.M."/>
            <person name="Meier-Kolthoff J.P."/>
            <person name="Ohm R.A."/>
            <person name="Otillar R.P."/>
            <person name="Pangilinan J.L."/>
            <person name="Peng Y."/>
            <person name="Rokas A."/>
            <person name="Rosa C.A."/>
            <person name="Scheuner C."/>
            <person name="Sibirny A.A."/>
            <person name="Slot J.C."/>
            <person name="Stielow J.B."/>
            <person name="Sun H."/>
            <person name="Kurtzman C.P."/>
            <person name="Blackwell M."/>
            <person name="Grigoriev I.V."/>
            <person name="Jeffries T.W."/>
        </authorList>
    </citation>
    <scope>NUCLEOTIDE SEQUENCE [LARGE SCALE GENOMIC DNA]</scope>
    <source>
        <strain evidence="2 3">NRRL Y-11557</strain>
    </source>
</reference>
<sequence length="399" mass="45593">MDAILAGSSTNSRRSLSRARSTTTRNSPSPISDHWDKHRGKRFKSDSSPEVTRSTTTVSSTTSVTMSTDMSPVKDEKERSDYDQALYLLENNPPEQRFDFHLPYSQYLKLEECWSKIKSARNISEDQKYPYLAYNSCAEYVTVVTVPRDLHESAGFYLGNTILAGVEEYLSSHRANASLASRILYVGSATTKGAFGNYVNSKKQADGTIKYKRTGATSKVMIAIEVGYSEHYAALCRDKDAWIDGQHVKVCILVCLDESPRFRNPRTRHETVGDVGREREAMSQAVAETVERDTSRDYYGQIEYRGHKWVGDLKEAFIEVWRAKKRHPTRYQLIQNAWCSNRLPKTIGLKLRDFIPDEDWEAANIVDGGISFDADLYVHKLRRSMETTADERYYDYISR</sequence>
<gene>
    <name evidence="2" type="ORF">LIPSTDRAFT_6761</name>
</gene>
<feature type="compositionally biased region" description="Low complexity" evidence="1">
    <location>
        <begin position="48"/>
        <end position="71"/>
    </location>
</feature>
<proteinExistence type="predicted"/>
<dbReference type="OrthoDB" id="76567at2759"/>
<evidence type="ECO:0000313" key="3">
    <source>
        <dbReference type="Proteomes" id="UP000094385"/>
    </source>
</evidence>